<dbReference type="Proteomes" id="UP000076154">
    <property type="component" value="Unassembled WGS sequence"/>
</dbReference>
<dbReference type="STRING" id="39966.A0A369JWP2"/>
<comment type="caution">
    <text evidence="4">The sequence shown here is derived from an EMBL/GenBank/DDBJ whole genome shotgun (WGS) entry which is preliminary data.</text>
</comment>
<keyword evidence="1" id="KW-0143">Chaperone</keyword>
<accession>A0A369JWP2</accession>
<dbReference type="SMART" id="SM00271">
    <property type="entry name" value="DnaJ"/>
    <property type="match status" value="1"/>
</dbReference>
<keyword evidence="5" id="KW-1185">Reference proteome</keyword>
<dbReference type="Pfam" id="PF00226">
    <property type="entry name" value="DnaJ"/>
    <property type="match status" value="1"/>
</dbReference>
<reference evidence="4" key="1">
    <citation type="submission" date="2018-04" db="EMBL/GenBank/DDBJ databases">
        <title>Whole genome sequencing of Hypsizygus marmoreus.</title>
        <authorList>
            <person name="Choi I.-G."/>
            <person name="Min B."/>
            <person name="Kim J.-G."/>
            <person name="Kim S."/>
            <person name="Oh Y.-L."/>
            <person name="Kong W.-S."/>
            <person name="Park H."/>
            <person name="Jeong J."/>
            <person name="Song E.-S."/>
        </authorList>
    </citation>
    <scope>NUCLEOTIDE SEQUENCE [LARGE SCALE GENOMIC DNA]</scope>
    <source>
        <strain evidence="4">51987-8</strain>
    </source>
</reference>
<dbReference type="GO" id="GO:0051082">
    <property type="term" value="F:unfolded protein binding"/>
    <property type="evidence" value="ECO:0007669"/>
    <property type="project" value="InterPro"/>
</dbReference>
<dbReference type="InterPro" id="IPR008971">
    <property type="entry name" value="HSP40/DnaJ_pept-bd"/>
</dbReference>
<dbReference type="SUPFAM" id="SSF46565">
    <property type="entry name" value="Chaperone J-domain"/>
    <property type="match status" value="1"/>
</dbReference>
<dbReference type="GO" id="GO:0006457">
    <property type="term" value="P:protein folding"/>
    <property type="evidence" value="ECO:0007669"/>
    <property type="project" value="InterPro"/>
</dbReference>
<evidence type="ECO:0000313" key="4">
    <source>
        <dbReference type="EMBL" id="RDB26198.1"/>
    </source>
</evidence>
<dbReference type="PANTHER" id="PTHR24078">
    <property type="entry name" value="DNAJ HOMOLOG SUBFAMILY C MEMBER"/>
    <property type="match status" value="1"/>
</dbReference>
<dbReference type="Gene3D" id="2.60.260.20">
    <property type="entry name" value="Urease metallochaperone UreE, N-terminal domain"/>
    <property type="match status" value="2"/>
</dbReference>
<dbReference type="InterPro" id="IPR036869">
    <property type="entry name" value="J_dom_sf"/>
</dbReference>
<dbReference type="PANTHER" id="PTHR24078:SF553">
    <property type="entry name" value="DNAJ HOMOLOG SUBFAMILY B MEMBER 5"/>
    <property type="match status" value="1"/>
</dbReference>
<evidence type="ECO:0000313" key="5">
    <source>
        <dbReference type="Proteomes" id="UP000076154"/>
    </source>
</evidence>
<evidence type="ECO:0000256" key="2">
    <source>
        <dbReference type="SAM" id="MobiDB-lite"/>
    </source>
</evidence>
<dbReference type="PROSITE" id="PS50076">
    <property type="entry name" value="DNAJ_2"/>
    <property type="match status" value="1"/>
</dbReference>
<dbReference type="EMBL" id="LUEZ02000040">
    <property type="protein sequence ID" value="RDB26198.1"/>
    <property type="molecule type" value="Genomic_DNA"/>
</dbReference>
<name>A0A369JWP2_HYPMA</name>
<dbReference type="GO" id="GO:0051087">
    <property type="term" value="F:protein-folding chaperone binding"/>
    <property type="evidence" value="ECO:0007669"/>
    <property type="project" value="TreeGrafter"/>
</dbReference>
<protein>
    <submittedName>
        <fullName evidence="4">Protein psi1</fullName>
    </submittedName>
</protein>
<dbReference type="GO" id="GO:0005829">
    <property type="term" value="C:cytosol"/>
    <property type="evidence" value="ECO:0007669"/>
    <property type="project" value="TreeGrafter"/>
</dbReference>
<gene>
    <name evidence="4" type="primary">psi1</name>
    <name evidence="4" type="ORF">Hypma_006679</name>
</gene>
<feature type="compositionally biased region" description="Polar residues" evidence="2">
    <location>
        <begin position="98"/>
        <end position="118"/>
    </location>
</feature>
<dbReference type="GO" id="GO:0006413">
    <property type="term" value="P:translational initiation"/>
    <property type="evidence" value="ECO:0007669"/>
    <property type="project" value="TreeGrafter"/>
</dbReference>
<feature type="compositionally biased region" description="Low complexity" evidence="2">
    <location>
        <begin position="80"/>
        <end position="97"/>
    </location>
</feature>
<feature type="domain" description="J" evidence="3">
    <location>
        <begin position="5"/>
        <end position="65"/>
    </location>
</feature>
<dbReference type="Gene3D" id="1.10.287.110">
    <property type="entry name" value="DnaJ domain"/>
    <property type="match status" value="1"/>
</dbReference>
<organism evidence="4 5">
    <name type="scientific">Hypsizygus marmoreus</name>
    <name type="common">White beech mushroom</name>
    <name type="synonym">Agaricus marmoreus</name>
    <dbReference type="NCBI Taxonomy" id="39966"/>
    <lineage>
        <taxon>Eukaryota</taxon>
        <taxon>Fungi</taxon>
        <taxon>Dikarya</taxon>
        <taxon>Basidiomycota</taxon>
        <taxon>Agaricomycotina</taxon>
        <taxon>Agaricomycetes</taxon>
        <taxon>Agaricomycetidae</taxon>
        <taxon>Agaricales</taxon>
        <taxon>Tricholomatineae</taxon>
        <taxon>Lyophyllaceae</taxon>
        <taxon>Hypsizygus</taxon>
    </lineage>
</organism>
<feature type="region of interest" description="Disordered" evidence="2">
    <location>
        <begin position="80"/>
        <end position="160"/>
    </location>
</feature>
<proteinExistence type="predicted"/>
<dbReference type="CDD" id="cd06257">
    <property type="entry name" value="DnaJ"/>
    <property type="match status" value="1"/>
</dbReference>
<dbReference type="InParanoid" id="A0A369JWP2"/>
<dbReference type="SUPFAM" id="SSF49493">
    <property type="entry name" value="HSP40/DnaJ peptide-binding domain"/>
    <property type="match status" value="1"/>
</dbReference>
<dbReference type="InterPro" id="IPR002939">
    <property type="entry name" value="DnaJ_C"/>
</dbReference>
<dbReference type="OrthoDB" id="10250354at2759"/>
<dbReference type="PRINTS" id="PR00625">
    <property type="entry name" value="JDOMAIN"/>
</dbReference>
<dbReference type="InterPro" id="IPR001623">
    <property type="entry name" value="DnaJ_domain"/>
</dbReference>
<dbReference type="AlphaFoldDB" id="A0A369JWP2"/>
<evidence type="ECO:0000256" key="1">
    <source>
        <dbReference type="ARBA" id="ARBA00023186"/>
    </source>
</evidence>
<dbReference type="InterPro" id="IPR051339">
    <property type="entry name" value="DnaJ_subfamily_B"/>
</dbReference>
<evidence type="ECO:0000259" key="3">
    <source>
        <dbReference type="PROSITE" id="PS50076"/>
    </source>
</evidence>
<sequence length="412" mass="45992">MSSKEPHEVLGVADNANIDEIRHAYKQMAKKWHPDRHIHIDGKAHAADMFAQVNNAYQLLIRDVRSTVQPVERAILATPISSARSSAESSSSIDSSSQIFTSHHSNGGSQTTPSSSLGGSIRVPKPLDRDAVSRVPRHYVDPPSNIHSSPHALASESRLSPANNTSASRIFYAQSQSQNVNQVVNRHRIKTGIRHQQPQSRVLIPAYGVNVQSDPLFLQPGPPLRSLGMGASGEWVYSLTLTLEEFFLGKHCRFCIVRHLLSGRSKNVMIEIDIPSGCQKGTKVLCRGVGHEQPNGNLQDMAFIIEEAPHDRFSRVRHDLLLTVQVPWTDALRRHPKRVYIRGLDGDEMAFHIDYARDKALSGSLSIRGAGMPVREMGKLHGRGNLVVRWELLPPQPRIRQFLNRFLHPRTK</sequence>
<dbReference type="Pfam" id="PF01556">
    <property type="entry name" value="DnaJ_C"/>
    <property type="match status" value="1"/>
</dbReference>